<feature type="chain" id="PRO_5012068902" evidence="1">
    <location>
        <begin position="19"/>
        <end position="54"/>
    </location>
</feature>
<feature type="signal peptide" evidence="1">
    <location>
        <begin position="1"/>
        <end position="18"/>
    </location>
</feature>
<evidence type="ECO:0000313" key="3">
    <source>
        <dbReference type="Proteomes" id="UP000182658"/>
    </source>
</evidence>
<reference evidence="2 3" key="1">
    <citation type="submission" date="2016-10" db="EMBL/GenBank/DDBJ databases">
        <title>Draft genome sequence of Coniochaeta ligniaria NRRL30616, a lignocellulolytic fungus for bioabatement of inhibitors in plant biomass hydrolysates.</title>
        <authorList>
            <consortium name="DOE Joint Genome Institute"/>
            <person name="Jimenez D.J."/>
            <person name="Hector R.E."/>
            <person name="Riley R."/>
            <person name="Sun H."/>
            <person name="Grigoriev I.V."/>
            <person name="Van Elsas J.D."/>
            <person name="Nichols N.N."/>
        </authorList>
    </citation>
    <scope>NUCLEOTIDE SEQUENCE [LARGE SCALE GENOMIC DNA]</scope>
    <source>
        <strain evidence="2 3">NRRL 30616</strain>
    </source>
</reference>
<evidence type="ECO:0000256" key="1">
    <source>
        <dbReference type="SAM" id="SignalP"/>
    </source>
</evidence>
<keyword evidence="1" id="KW-0732">Signal</keyword>
<gene>
    <name evidence="2" type="ORF">CONLIGDRAFT_631269</name>
</gene>
<dbReference type="EMBL" id="KV875096">
    <property type="protein sequence ID" value="OIW31342.1"/>
    <property type="molecule type" value="Genomic_DNA"/>
</dbReference>
<sequence length="54" mass="5926">MRLCCLSITSILHQVVRCETQPACSQSLQSETEIDSACQARGPTTVFIPRVGFL</sequence>
<evidence type="ECO:0000313" key="2">
    <source>
        <dbReference type="EMBL" id="OIW31342.1"/>
    </source>
</evidence>
<dbReference type="InParanoid" id="A0A1J7IV26"/>
<protein>
    <submittedName>
        <fullName evidence="2">Uncharacterized protein</fullName>
    </submittedName>
</protein>
<name>A0A1J7IV26_9PEZI</name>
<dbReference type="Proteomes" id="UP000182658">
    <property type="component" value="Unassembled WGS sequence"/>
</dbReference>
<dbReference type="AlphaFoldDB" id="A0A1J7IV26"/>
<organism evidence="2 3">
    <name type="scientific">Coniochaeta ligniaria NRRL 30616</name>
    <dbReference type="NCBI Taxonomy" id="1408157"/>
    <lineage>
        <taxon>Eukaryota</taxon>
        <taxon>Fungi</taxon>
        <taxon>Dikarya</taxon>
        <taxon>Ascomycota</taxon>
        <taxon>Pezizomycotina</taxon>
        <taxon>Sordariomycetes</taxon>
        <taxon>Sordariomycetidae</taxon>
        <taxon>Coniochaetales</taxon>
        <taxon>Coniochaetaceae</taxon>
        <taxon>Coniochaeta</taxon>
    </lineage>
</organism>
<accession>A0A1J7IV26</accession>
<proteinExistence type="predicted"/>
<keyword evidence="3" id="KW-1185">Reference proteome</keyword>